<evidence type="ECO:0000313" key="3">
    <source>
        <dbReference type="Proteomes" id="UP000184536"/>
    </source>
</evidence>
<feature type="coiled-coil region" evidence="1">
    <location>
        <begin position="5"/>
        <end position="39"/>
    </location>
</feature>
<dbReference type="InterPro" id="IPR025464">
    <property type="entry name" value="DUF4315"/>
</dbReference>
<dbReference type="STRING" id="1121919.SAMN02745975_01529"/>
<dbReference type="RefSeq" id="WP_028309381.1">
    <property type="nucleotide sequence ID" value="NZ_FQZV01000017.1"/>
</dbReference>
<keyword evidence="1" id="KW-0175">Coiled coil</keyword>
<dbReference type="EMBL" id="FQZV01000017">
    <property type="protein sequence ID" value="SHJ20760.1"/>
    <property type="molecule type" value="Genomic_DNA"/>
</dbReference>
<sequence length="76" mass="8954">MNPRIQKVMGEIEKTKTKIAEFQARLRELERQKTELENAEIVAIFRKEKMTEDEFARFVSAMSAKSVPNKEDNHEE</sequence>
<dbReference type="OrthoDB" id="1956817at2"/>
<evidence type="ECO:0000313" key="2">
    <source>
        <dbReference type="EMBL" id="SHJ20760.1"/>
    </source>
</evidence>
<accession>A0A1M6HEX3</accession>
<name>A0A1M6HEX3_9FIRM</name>
<evidence type="ECO:0008006" key="4">
    <source>
        <dbReference type="Google" id="ProtNLM"/>
    </source>
</evidence>
<dbReference type="AlphaFoldDB" id="A0A1M6HEX3"/>
<evidence type="ECO:0000256" key="1">
    <source>
        <dbReference type="SAM" id="Coils"/>
    </source>
</evidence>
<reference evidence="3" key="1">
    <citation type="submission" date="2016-11" db="EMBL/GenBank/DDBJ databases">
        <authorList>
            <person name="Varghese N."/>
            <person name="Submissions S."/>
        </authorList>
    </citation>
    <scope>NUCLEOTIDE SEQUENCE [LARGE SCALE GENOMIC DNA]</scope>
    <source>
        <strain evidence="3">DSM 17957</strain>
    </source>
</reference>
<dbReference type="Proteomes" id="UP000184536">
    <property type="component" value="Unassembled WGS sequence"/>
</dbReference>
<protein>
    <recommendedName>
        <fullName evidence="4">DUF4315 family protein</fullName>
    </recommendedName>
</protein>
<proteinExistence type="predicted"/>
<gene>
    <name evidence="2" type="ORF">SAMN02745975_01529</name>
</gene>
<organism evidence="2 3">
    <name type="scientific">Geosporobacter subterraneus DSM 17957</name>
    <dbReference type="NCBI Taxonomy" id="1121919"/>
    <lineage>
        <taxon>Bacteria</taxon>
        <taxon>Bacillati</taxon>
        <taxon>Bacillota</taxon>
        <taxon>Clostridia</taxon>
        <taxon>Peptostreptococcales</taxon>
        <taxon>Thermotaleaceae</taxon>
        <taxon>Geosporobacter</taxon>
    </lineage>
</organism>
<dbReference type="Pfam" id="PF14193">
    <property type="entry name" value="DUF4315"/>
    <property type="match status" value="1"/>
</dbReference>
<keyword evidence="3" id="KW-1185">Reference proteome</keyword>